<name>A0ABQ6N4F4_9STRA</name>
<protein>
    <submittedName>
        <fullName evidence="2">Uncharacterized protein</fullName>
    </submittedName>
</protein>
<evidence type="ECO:0000313" key="2">
    <source>
        <dbReference type="EMBL" id="GMI40512.1"/>
    </source>
</evidence>
<evidence type="ECO:0000256" key="1">
    <source>
        <dbReference type="SAM" id="MobiDB-lite"/>
    </source>
</evidence>
<feature type="region of interest" description="Disordered" evidence="1">
    <location>
        <begin position="386"/>
        <end position="409"/>
    </location>
</feature>
<keyword evidence="3" id="KW-1185">Reference proteome</keyword>
<feature type="region of interest" description="Disordered" evidence="1">
    <location>
        <begin position="66"/>
        <end position="147"/>
    </location>
</feature>
<feature type="compositionally biased region" description="Low complexity" evidence="1">
    <location>
        <begin position="104"/>
        <end position="118"/>
    </location>
</feature>
<comment type="caution">
    <text evidence="2">The sequence shown here is derived from an EMBL/GenBank/DDBJ whole genome shotgun (WGS) entry which is preliminary data.</text>
</comment>
<organism evidence="2 3">
    <name type="scientific">Tetraparma gracilis</name>
    <dbReference type="NCBI Taxonomy" id="2962635"/>
    <lineage>
        <taxon>Eukaryota</taxon>
        <taxon>Sar</taxon>
        <taxon>Stramenopiles</taxon>
        <taxon>Ochrophyta</taxon>
        <taxon>Bolidophyceae</taxon>
        <taxon>Parmales</taxon>
        <taxon>Triparmaceae</taxon>
        <taxon>Tetraparma</taxon>
    </lineage>
</organism>
<accession>A0ABQ6N4F4</accession>
<reference evidence="2 3" key="1">
    <citation type="journal article" date="2023" name="Commun. Biol.">
        <title>Genome analysis of Parmales, the sister group of diatoms, reveals the evolutionary specialization of diatoms from phago-mixotrophs to photoautotrophs.</title>
        <authorList>
            <person name="Ban H."/>
            <person name="Sato S."/>
            <person name="Yoshikawa S."/>
            <person name="Yamada K."/>
            <person name="Nakamura Y."/>
            <person name="Ichinomiya M."/>
            <person name="Sato N."/>
            <person name="Blanc-Mathieu R."/>
            <person name="Endo H."/>
            <person name="Kuwata A."/>
            <person name="Ogata H."/>
        </authorList>
    </citation>
    <scope>NUCLEOTIDE SEQUENCE [LARGE SCALE GENOMIC DNA]</scope>
</reference>
<dbReference type="Proteomes" id="UP001165060">
    <property type="component" value="Unassembled WGS sequence"/>
</dbReference>
<evidence type="ECO:0000313" key="3">
    <source>
        <dbReference type="Proteomes" id="UP001165060"/>
    </source>
</evidence>
<gene>
    <name evidence="2" type="ORF">TeGR_g9365</name>
</gene>
<sequence length="781" mass="86419">TFRRLSTLYGSNANTVALTKSRRKSVVDKKKREYSNMVVNAMADGQQPPRPASSSQPKVLIKQVTTGSMGRARTGSTASSAGLSSAARARSRSAYSSGGGGRGRTASQASAMSSAPSARFRGASDVSERSASPSPGVSPGFNRMATQSTTGSLFSSYNDRSEWDAARPQTADATLRHLRNLKSNAKQNMKEPLTTRLSRPKSATAKFVDRDRSKLTLMETINQPVHDDSDVKHPWYFGRTNNPAPPSSQPFAIANRFGFRGAQALVKQSSDRALFCDMDHPNGIDVERDLARPDEWGPTLRMEPANTGYNNDTPKNWPAASAFPAGAPMKEPTTDYWYNRESTLGETQQMRPKSALPDRLRRTLEKEKTALIQLNATVKKERLELAMSQPRPGSAPAGRRKKGKTRDENTKLLGKNATLNYWGEMSASVKRELRPEHAKLTLGKHHATQHLASEMKWMLLKDFYRCYKRSNRGGPPKPGLQDLHELAALFIASCEENPLPVVVSRDQWLNILSKKILDDGFDSRSAQKLYTCFDQKNGNRVPWVVIVASIRCLLQTYENTIAKLVGVFEVFDRYARGKMTLNNCHAPFVLVNGSDEENHETKMHYRHSFHMFLRDEVVAQNKGTTLDLDADGVEFAKVTPRMFEDALRKCPKICEVFGAQLTRVAEKSGVREGEGADCLCGVSAAGVVGEGSMGKTQAECFHGEVPECIECGDDACYSRELCAANPGCVYDSIDVNGPCIEKPFEPVCTDYTSEPECGPHYPDCRWDYEMSSCNEDSGYDY</sequence>
<feature type="non-terminal residue" evidence="2">
    <location>
        <position position="1"/>
    </location>
</feature>
<proteinExistence type="predicted"/>
<dbReference type="EMBL" id="BRYB01000941">
    <property type="protein sequence ID" value="GMI40512.1"/>
    <property type="molecule type" value="Genomic_DNA"/>
</dbReference>
<feature type="compositionally biased region" description="Low complexity" evidence="1">
    <location>
        <begin position="70"/>
        <end position="96"/>
    </location>
</feature>